<evidence type="ECO:0000256" key="3">
    <source>
        <dbReference type="PROSITE-ProRule" id="PRU00023"/>
    </source>
</evidence>
<evidence type="ECO:0000313" key="6">
    <source>
        <dbReference type="EMBL" id="CAD8890413.1"/>
    </source>
</evidence>
<protein>
    <submittedName>
        <fullName evidence="5">Uncharacterized protein</fullName>
    </submittedName>
</protein>
<reference evidence="5" key="1">
    <citation type="submission" date="2021-01" db="EMBL/GenBank/DDBJ databases">
        <authorList>
            <person name="Corre E."/>
            <person name="Pelletier E."/>
            <person name="Niang G."/>
            <person name="Scheremetjew M."/>
            <person name="Finn R."/>
            <person name="Kale V."/>
            <person name="Holt S."/>
            <person name="Cochrane G."/>
            <person name="Meng A."/>
            <person name="Brown T."/>
            <person name="Cohen L."/>
        </authorList>
    </citation>
    <scope>NUCLEOTIDE SEQUENCE</scope>
    <source>
        <strain evidence="5">308</strain>
    </source>
</reference>
<sequence length="469" mass="51763">MVHSFSSLTRSRFYTLLLLGLVGKTLSLRGTTDGDANDVFAAAKGGNLDALTDLIEADRKLLNVQDESGWTPLHIATKEGHAPAVKYLLDTGANITVATTDDLGLPPLMVGLKYLEPDHEVVSLLKDAVTEYVKTIPHQTQAHATAASGNTSRLKELLENDGDLVERKDENGWTPLHEAVNAGQMDCVKILLEYGSNINLETAHGWTPVLLAKKNRNHDIVDYLKEHEMDARTRKVTKRRNKKNIKVVTLQHAAANGDLNAVRNLVESNKAMLDELDEHNWTALHEAAHNGHEDIVKYLVNAGADVNIHTHGGWSAILLAGNRHVKHSTDKDKAKHMSILEFLLKNNPLIRRQESPYSEADKDVVMMAHQAAQRNDVLLLRELIKKNKAAAHALDEHGWAPVHEAARAGRLEVLEVLVAEGIDINLRSNFERGGSAVYLAQTFNGENHPTVEYLKAVGGEFLEPDADEL</sequence>
<name>A0A6U5I3U4_9STRA</name>
<evidence type="ECO:0000313" key="7">
    <source>
        <dbReference type="EMBL" id="CAD8890414.1"/>
    </source>
</evidence>
<evidence type="ECO:0000256" key="2">
    <source>
        <dbReference type="ARBA" id="ARBA00023043"/>
    </source>
</evidence>
<evidence type="ECO:0000256" key="1">
    <source>
        <dbReference type="ARBA" id="ARBA00022737"/>
    </source>
</evidence>
<gene>
    <name evidence="5" type="ORF">CHYS00102_LOCUS17617</name>
    <name evidence="6" type="ORF">CHYS00102_LOCUS17618</name>
    <name evidence="7" type="ORF">CHYS00102_LOCUS17619</name>
    <name evidence="8" type="ORF">CHYS00102_LOCUS17620</name>
</gene>
<evidence type="ECO:0000313" key="5">
    <source>
        <dbReference type="EMBL" id="CAD8890412.1"/>
    </source>
</evidence>
<feature type="repeat" description="ANK" evidence="3">
    <location>
        <begin position="279"/>
        <end position="311"/>
    </location>
</feature>
<feature type="repeat" description="ANK" evidence="3">
    <location>
        <begin position="171"/>
        <end position="203"/>
    </location>
</feature>
<dbReference type="PANTHER" id="PTHR24198:SF165">
    <property type="entry name" value="ANKYRIN REPEAT-CONTAINING PROTEIN-RELATED"/>
    <property type="match status" value="1"/>
</dbReference>
<feature type="chain" id="PRO_5036393963" evidence="4">
    <location>
        <begin position="28"/>
        <end position="469"/>
    </location>
</feature>
<evidence type="ECO:0000256" key="4">
    <source>
        <dbReference type="SAM" id="SignalP"/>
    </source>
</evidence>
<keyword evidence="1" id="KW-0677">Repeat</keyword>
<dbReference type="GO" id="GO:0005737">
    <property type="term" value="C:cytoplasm"/>
    <property type="evidence" value="ECO:0007669"/>
    <property type="project" value="TreeGrafter"/>
</dbReference>
<dbReference type="SUPFAM" id="SSF48403">
    <property type="entry name" value="Ankyrin repeat"/>
    <property type="match status" value="2"/>
</dbReference>
<dbReference type="Pfam" id="PF12796">
    <property type="entry name" value="Ank_2"/>
    <property type="match status" value="4"/>
</dbReference>
<dbReference type="Gene3D" id="1.25.40.20">
    <property type="entry name" value="Ankyrin repeat-containing domain"/>
    <property type="match status" value="4"/>
</dbReference>
<dbReference type="EMBL" id="HBFR01024598">
    <property type="protein sequence ID" value="CAD8890415.1"/>
    <property type="molecule type" value="Transcribed_RNA"/>
</dbReference>
<dbReference type="PANTHER" id="PTHR24198">
    <property type="entry name" value="ANKYRIN REPEAT AND PROTEIN KINASE DOMAIN-CONTAINING PROTEIN"/>
    <property type="match status" value="1"/>
</dbReference>
<proteinExistence type="predicted"/>
<keyword evidence="4" id="KW-0732">Signal</keyword>
<dbReference type="SMART" id="SM00248">
    <property type="entry name" value="ANK"/>
    <property type="match status" value="8"/>
</dbReference>
<dbReference type="EMBL" id="HBFR01024595">
    <property type="protein sequence ID" value="CAD8890412.1"/>
    <property type="molecule type" value="Transcribed_RNA"/>
</dbReference>
<dbReference type="AlphaFoldDB" id="A0A6U5I3U4"/>
<dbReference type="PRINTS" id="PR01415">
    <property type="entry name" value="ANKYRIN"/>
</dbReference>
<dbReference type="PROSITE" id="PS50088">
    <property type="entry name" value="ANK_REPEAT"/>
    <property type="match status" value="4"/>
</dbReference>
<dbReference type="InterPro" id="IPR036770">
    <property type="entry name" value="Ankyrin_rpt-contain_sf"/>
</dbReference>
<dbReference type="InterPro" id="IPR002110">
    <property type="entry name" value="Ankyrin_rpt"/>
</dbReference>
<feature type="repeat" description="ANK" evidence="3">
    <location>
        <begin position="397"/>
        <end position="429"/>
    </location>
</feature>
<keyword evidence="2 3" id="KW-0040">ANK repeat</keyword>
<dbReference type="EMBL" id="HBFR01024597">
    <property type="protein sequence ID" value="CAD8890414.1"/>
    <property type="molecule type" value="Transcribed_RNA"/>
</dbReference>
<dbReference type="EMBL" id="HBFR01024596">
    <property type="protein sequence ID" value="CAD8890413.1"/>
    <property type="molecule type" value="Transcribed_RNA"/>
</dbReference>
<accession>A0A6U5I3U4</accession>
<feature type="signal peptide" evidence="4">
    <location>
        <begin position="1"/>
        <end position="27"/>
    </location>
</feature>
<organism evidence="5">
    <name type="scientific">Corethron hystrix</name>
    <dbReference type="NCBI Taxonomy" id="216773"/>
    <lineage>
        <taxon>Eukaryota</taxon>
        <taxon>Sar</taxon>
        <taxon>Stramenopiles</taxon>
        <taxon>Ochrophyta</taxon>
        <taxon>Bacillariophyta</taxon>
        <taxon>Coscinodiscophyceae</taxon>
        <taxon>Corethrophycidae</taxon>
        <taxon>Corethrales</taxon>
        <taxon>Corethraceae</taxon>
        <taxon>Corethron</taxon>
    </lineage>
</organism>
<evidence type="ECO:0000313" key="8">
    <source>
        <dbReference type="EMBL" id="CAD8890415.1"/>
    </source>
</evidence>
<dbReference type="PROSITE" id="PS50297">
    <property type="entry name" value="ANK_REP_REGION"/>
    <property type="match status" value="4"/>
</dbReference>
<feature type="repeat" description="ANK" evidence="3">
    <location>
        <begin position="68"/>
        <end position="100"/>
    </location>
</feature>